<dbReference type="GO" id="GO:0003677">
    <property type="term" value="F:DNA binding"/>
    <property type="evidence" value="ECO:0007669"/>
    <property type="project" value="UniProtKB-KW"/>
</dbReference>
<dbReference type="OrthoDB" id="9802328at2"/>
<dbReference type="Gene3D" id="3.40.640.10">
    <property type="entry name" value="Type I PLP-dependent aspartate aminotransferase-like (Major domain)"/>
    <property type="match status" value="1"/>
</dbReference>
<dbReference type="CDD" id="cd00609">
    <property type="entry name" value="AAT_like"/>
    <property type="match status" value="1"/>
</dbReference>
<evidence type="ECO:0000256" key="3">
    <source>
        <dbReference type="ARBA" id="ARBA00023015"/>
    </source>
</evidence>
<dbReference type="InterPro" id="IPR000524">
    <property type="entry name" value="Tscrpt_reg_HTH_GntR"/>
</dbReference>
<keyword evidence="7" id="KW-0032">Aminotransferase</keyword>
<evidence type="ECO:0000256" key="4">
    <source>
        <dbReference type="ARBA" id="ARBA00023125"/>
    </source>
</evidence>
<evidence type="ECO:0000256" key="5">
    <source>
        <dbReference type="ARBA" id="ARBA00023163"/>
    </source>
</evidence>
<accession>A0A2S7SX80</accession>
<dbReference type="Gene3D" id="3.90.1150.10">
    <property type="entry name" value="Aspartate Aminotransferase, domain 1"/>
    <property type="match status" value="1"/>
</dbReference>
<dbReference type="InterPro" id="IPR015421">
    <property type="entry name" value="PyrdxlP-dep_Trfase_major"/>
</dbReference>
<evidence type="ECO:0000256" key="2">
    <source>
        <dbReference type="ARBA" id="ARBA00022898"/>
    </source>
</evidence>
<dbReference type="Pfam" id="PF00155">
    <property type="entry name" value="Aminotran_1_2"/>
    <property type="match status" value="1"/>
</dbReference>
<dbReference type="PROSITE" id="PS50949">
    <property type="entry name" value="HTH_GNTR"/>
    <property type="match status" value="1"/>
</dbReference>
<keyword evidence="4" id="KW-0238">DNA-binding</keyword>
<dbReference type="EMBL" id="PPSL01000002">
    <property type="protein sequence ID" value="PQJ11217.1"/>
    <property type="molecule type" value="Genomic_DNA"/>
</dbReference>
<dbReference type="RefSeq" id="WP_105038096.1">
    <property type="nucleotide sequence ID" value="NZ_PPSL01000002.1"/>
</dbReference>
<keyword evidence="3" id="KW-0805">Transcription regulation</keyword>
<protein>
    <submittedName>
        <fullName evidence="7">PLP-dependent aminotransferase family protein</fullName>
    </submittedName>
</protein>
<organism evidence="7 8">
    <name type="scientific">Flavipsychrobacter stenotrophus</name>
    <dbReference type="NCBI Taxonomy" id="2077091"/>
    <lineage>
        <taxon>Bacteria</taxon>
        <taxon>Pseudomonadati</taxon>
        <taxon>Bacteroidota</taxon>
        <taxon>Chitinophagia</taxon>
        <taxon>Chitinophagales</taxon>
        <taxon>Chitinophagaceae</taxon>
        <taxon>Flavipsychrobacter</taxon>
    </lineage>
</organism>
<dbReference type="InterPro" id="IPR036390">
    <property type="entry name" value="WH_DNA-bd_sf"/>
</dbReference>
<dbReference type="InterPro" id="IPR015422">
    <property type="entry name" value="PyrdxlP-dep_Trfase_small"/>
</dbReference>
<proteinExistence type="inferred from homology"/>
<keyword evidence="2" id="KW-0663">Pyridoxal phosphate</keyword>
<dbReference type="CDD" id="cd07377">
    <property type="entry name" value="WHTH_GntR"/>
    <property type="match status" value="1"/>
</dbReference>
<dbReference type="PANTHER" id="PTHR46577">
    <property type="entry name" value="HTH-TYPE TRANSCRIPTIONAL REGULATORY PROTEIN GABR"/>
    <property type="match status" value="1"/>
</dbReference>
<dbReference type="Proteomes" id="UP000239872">
    <property type="component" value="Unassembled WGS sequence"/>
</dbReference>
<dbReference type="GO" id="GO:0008483">
    <property type="term" value="F:transaminase activity"/>
    <property type="evidence" value="ECO:0007669"/>
    <property type="project" value="UniProtKB-KW"/>
</dbReference>
<gene>
    <name evidence="7" type="ORF">CJD36_005270</name>
</gene>
<dbReference type="Gene3D" id="1.10.10.10">
    <property type="entry name" value="Winged helix-like DNA-binding domain superfamily/Winged helix DNA-binding domain"/>
    <property type="match status" value="1"/>
</dbReference>
<evidence type="ECO:0000259" key="6">
    <source>
        <dbReference type="PROSITE" id="PS50949"/>
    </source>
</evidence>
<keyword evidence="8" id="KW-1185">Reference proteome</keyword>
<comment type="similarity">
    <text evidence="1">In the C-terminal section; belongs to the class-I pyridoxal-phosphate-dependent aminotransferase family.</text>
</comment>
<dbReference type="Pfam" id="PF00392">
    <property type="entry name" value="GntR"/>
    <property type="match status" value="1"/>
</dbReference>
<dbReference type="AlphaFoldDB" id="A0A2S7SX80"/>
<dbReference type="InterPro" id="IPR051446">
    <property type="entry name" value="HTH_trans_reg/aminotransferase"/>
</dbReference>
<comment type="caution">
    <text evidence="7">The sequence shown here is derived from an EMBL/GenBank/DDBJ whole genome shotgun (WGS) entry which is preliminary data.</text>
</comment>
<dbReference type="PANTHER" id="PTHR46577:SF2">
    <property type="entry name" value="TRANSCRIPTIONAL REGULATORY PROTEIN"/>
    <property type="match status" value="1"/>
</dbReference>
<evidence type="ECO:0000256" key="1">
    <source>
        <dbReference type="ARBA" id="ARBA00005384"/>
    </source>
</evidence>
<dbReference type="SMART" id="SM00345">
    <property type="entry name" value="HTH_GNTR"/>
    <property type="match status" value="1"/>
</dbReference>
<evidence type="ECO:0000313" key="8">
    <source>
        <dbReference type="Proteomes" id="UP000239872"/>
    </source>
</evidence>
<name>A0A2S7SX80_9BACT</name>
<reference evidence="7 8" key="1">
    <citation type="submission" date="2018-01" db="EMBL/GenBank/DDBJ databases">
        <title>A novel member of the phylum Bacteroidetes isolated from glacier ice.</title>
        <authorList>
            <person name="Liu Q."/>
            <person name="Xin Y.-H."/>
        </authorList>
    </citation>
    <scope>NUCLEOTIDE SEQUENCE [LARGE SCALE GENOMIC DNA]</scope>
    <source>
        <strain evidence="7 8">RB1R16</strain>
    </source>
</reference>
<sequence>MKIVFKGKSDHLYLQIAETFQKQILDEVLKIGDKLPSVRLLSKEHAISVSTILQAYYHLEAKGLVESRPQSGYYVSFNPSRFPRKIEKSDPIQVVKNKNVEAIIGEVYDDLAMDGVVKFSLSVPSPEILPLARLNKAMIQSLRDLPANGTSYEKIQGNEELRRQVARWSMHWGGHLQADDLVTTAGCMNAVSYCLQAITKPGDTIAVESPVYFGVLRFAQSIGLKILELPTDPDTGVDPDDLRNALEQHDIKACFFVTNFSNPTGYCMPDEQKEAIVKLLSKHGVPLIEDDLYGDVYFGNKRPRSCKSFDEEGNVLWCSSISKTLAPGYRVGWVAPGKYIDKIKSLKLYHCITSATAQQAALGSFLATGRYEQHLRKLRQTLHTNSLQFTRAIGEYFPEEIKLSTPKGGFILWLELAEHIDTYQLYQEAMQQKISFAPGTMFTLQDRYQNCMRLSYGMPWSAEVEQALKKLGGLVKKMNGSMA</sequence>
<feature type="domain" description="HTH gntR-type" evidence="6">
    <location>
        <begin position="10"/>
        <end position="78"/>
    </location>
</feature>
<dbReference type="SUPFAM" id="SSF46785">
    <property type="entry name" value="Winged helix' DNA-binding domain"/>
    <property type="match status" value="1"/>
</dbReference>
<evidence type="ECO:0000313" key="7">
    <source>
        <dbReference type="EMBL" id="PQJ11217.1"/>
    </source>
</evidence>
<dbReference type="GO" id="GO:0003700">
    <property type="term" value="F:DNA-binding transcription factor activity"/>
    <property type="evidence" value="ECO:0007669"/>
    <property type="project" value="InterPro"/>
</dbReference>
<dbReference type="InterPro" id="IPR015424">
    <property type="entry name" value="PyrdxlP-dep_Trfase"/>
</dbReference>
<dbReference type="SUPFAM" id="SSF53383">
    <property type="entry name" value="PLP-dependent transferases"/>
    <property type="match status" value="1"/>
</dbReference>
<keyword evidence="5" id="KW-0804">Transcription</keyword>
<dbReference type="GO" id="GO:0030170">
    <property type="term" value="F:pyridoxal phosphate binding"/>
    <property type="evidence" value="ECO:0007669"/>
    <property type="project" value="InterPro"/>
</dbReference>
<keyword evidence="7" id="KW-0808">Transferase</keyword>
<dbReference type="InterPro" id="IPR004839">
    <property type="entry name" value="Aminotransferase_I/II_large"/>
</dbReference>
<dbReference type="InterPro" id="IPR036388">
    <property type="entry name" value="WH-like_DNA-bd_sf"/>
</dbReference>